<dbReference type="PANTHER" id="PTHR11455">
    <property type="entry name" value="CRYPTOCHROME"/>
    <property type="match status" value="1"/>
</dbReference>
<protein>
    <submittedName>
        <fullName evidence="6">Deoxyribodipyrimidine photo-lyase</fullName>
    </submittedName>
</protein>
<dbReference type="SUPFAM" id="SSF48173">
    <property type="entry name" value="Cryptochrome/photolyase FAD-binding domain"/>
    <property type="match status" value="1"/>
</dbReference>
<dbReference type="Gene3D" id="1.10.579.10">
    <property type="entry name" value="DNA Cyclobutane Dipyrimidine Photolyase, subunit A, domain 3"/>
    <property type="match status" value="1"/>
</dbReference>
<dbReference type="SUPFAM" id="SSF52425">
    <property type="entry name" value="Cryptochrome/photolyase, N-terminal domain"/>
    <property type="match status" value="1"/>
</dbReference>
<keyword evidence="1 3" id="KW-0285">Flavoprotein</keyword>
<proteinExistence type="inferred from homology"/>
<name>A0A934X6W2_9MICO</name>
<reference evidence="6 7" key="1">
    <citation type="submission" date="2020-10" db="EMBL/GenBank/DDBJ databases">
        <title>Connecting structure to function with the recovery of over 1000 high-quality activated sludge metagenome-assembled genomes encoding full-length rRNA genes using long-read sequencing.</title>
        <authorList>
            <person name="Singleton C.M."/>
            <person name="Petriglieri F."/>
            <person name="Kristensen J.M."/>
            <person name="Kirkegaard R.H."/>
            <person name="Michaelsen T.Y."/>
            <person name="Andersen M.H."/>
            <person name="Karst S.M."/>
            <person name="Dueholm M.S."/>
            <person name="Nielsen P.H."/>
            <person name="Albertsen M."/>
        </authorList>
    </citation>
    <scope>NUCLEOTIDE SEQUENCE [LARGE SCALE GENOMIC DNA]</scope>
    <source>
        <strain evidence="6">AalE_18-Q3-R2-46_BAT3C.188</strain>
    </source>
</reference>
<dbReference type="GO" id="GO:0003904">
    <property type="term" value="F:deoxyribodipyrimidine photo-lyase activity"/>
    <property type="evidence" value="ECO:0007669"/>
    <property type="project" value="TreeGrafter"/>
</dbReference>
<dbReference type="GO" id="GO:0071949">
    <property type="term" value="F:FAD binding"/>
    <property type="evidence" value="ECO:0007669"/>
    <property type="project" value="TreeGrafter"/>
</dbReference>
<dbReference type="Pfam" id="PF00875">
    <property type="entry name" value="DNA_photolyase"/>
    <property type="match status" value="1"/>
</dbReference>
<comment type="cofactor">
    <cofactor evidence="3">
        <name>FAD</name>
        <dbReference type="ChEBI" id="CHEBI:57692"/>
    </cofactor>
    <text evidence="3">Binds 1 FAD per subunit.</text>
</comment>
<accession>A0A934X6W2</accession>
<dbReference type="InterPro" id="IPR036134">
    <property type="entry name" value="Crypto/Photolyase_FAD-like_sf"/>
</dbReference>
<feature type="binding site" evidence="3">
    <location>
        <position position="214"/>
    </location>
    <ligand>
        <name>FAD</name>
        <dbReference type="ChEBI" id="CHEBI:57692"/>
    </ligand>
</feature>
<keyword evidence="2 3" id="KW-0274">FAD</keyword>
<evidence type="ECO:0000256" key="2">
    <source>
        <dbReference type="ARBA" id="ARBA00022827"/>
    </source>
</evidence>
<dbReference type="InterPro" id="IPR014729">
    <property type="entry name" value="Rossmann-like_a/b/a_fold"/>
</dbReference>
<sequence>MSTRVWWLRRDLRVADHPALLTAADGGAVVPLFVLDPALWAAAGAPRQARLLASLRSLDADLRDRYAVSLVVRVGSPLTVVPALATEVGAVAVHVTAETTPYGRRRDTAVRAALNAQGRELVATGTAYAIGPGTVRTGGGTPYRVFTPFARAWRALGAPGPAPAPSRLIGLRAVPSDDLPLVESSGVAAEGVVAGESAARVRWEEFLRDGVADYGERRDRPDLDGTSRLSAALKFGEVHPRTLLADLARSPAAGSPGATTFVTELAWREFYADVLWHHPASAWSDLRPMAGMVYDEPGEGFEAWRAGRTGFPFVDAGMRQLAATGWMHNRVRMVTASFLVKDLHVWWPHGARHFMALLADGDLASNSHGWQWCAGTGTDAAPYFRVFNPVGQGLRFDPDGAYVRRWVPELAHLPGAAAHEPWRHPQGYAAGYPTRILDHAVEREEALRRYAATRT</sequence>
<dbReference type="InterPro" id="IPR002081">
    <property type="entry name" value="Cryptochrome/DNA_photolyase_1"/>
</dbReference>
<dbReference type="AlphaFoldDB" id="A0A934X6W2"/>
<evidence type="ECO:0000256" key="1">
    <source>
        <dbReference type="ARBA" id="ARBA00022630"/>
    </source>
</evidence>
<comment type="caution">
    <text evidence="6">The sequence shown here is derived from an EMBL/GenBank/DDBJ whole genome shotgun (WGS) entry which is preliminary data.</text>
</comment>
<evidence type="ECO:0000259" key="5">
    <source>
        <dbReference type="PROSITE" id="PS51645"/>
    </source>
</evidence>
<dbReference type="EMBL" id="JADIXZ010000004">
    <property type="protein sequence ID" value="MBK6301209.1"/>
    <property type="molecule type" value="Genomic_DNA"/>
</dbReference>
<comment type="similarity">
    <text evidence="4">Belongs to the DNA photolyase family.</text>
</comment>
<dbReference type="InterPro" id="IPR006050">
    <property type="entry name" value="DNA_photolyase_N"/>
</dbReference>
<dbReference type="GO" id="GO:0003677">
    <property type="term" value="F:DNA binding"/>
    <property type="evidence" value="ECO:0007669"/>
    <property type="project" value="TreeGrafter"/>
</dbReference>
<dbReference type="PANTHER" id="PTHR11455:SF9">
    <property type="entry name" value="CRYPTOCHROME CIRCADIAN CLOCK 5 ISOFORM X1"/>
    <property type="match status" value="1"/>
</dbReference>
<dbReference type="Gene3D" id="3.40.50.620">
    <property type="entry name" value="HUPs"/>
    <property type="match status" value="1"/>
</dbReference>
<dbReference type="InterPro" id="IPR036155">
    <property type="entry name" value="Crypto/Photolyase_N_sf"/>
</dbReference>
<dbReference type="GO" id="GO:0009416">
    <property type="term" value="P:response to light stimulus"/>
    <property type="evidence" value="ECO:0007669"/>
    <property type="project" value="TreeGrafter"/>
</dbReference>
<evidence type="ECO:0000256" key="4">
    <source>
        <dbReference type="RuleBase" id="RU004182"/>
    </source>
</evidence>
<dbReference type="Proteomes" id="UP000718281">
    <property type="component" value="Unassembled WGS sequence"/>
</dbReference>
<dbReference type="Gene3D" id="1.25.40.80">
    <property type="match status" value="1"/>
</dbReference>
<feature type="binding site" evidence="3">
    <location>
        <begin position="264"/>
        <end position="271"/>
    </location>
    <ligand>
        <name>FAD</name>
        <dbReference type="ChEBI" id="CHEBI:57692"/>
    </ligand>
</feature>
<keyword evidence="4" id="KW-0157">Chromophore</keyword>
<feature type="binding site" evidence="3">
    <location>
        <begin position="226"/>
        <end position="230"/>
    </location>
    <ligand>
        <name>FAD</name>
        <dbReference type="ChEBI" id="CHEBI:57692"/>
    </ligand>
</feature>
<dbReference type="PRINTS" id="PR00147">
    <property type="entry name" value="DNAPHOTLYASE"/>
</dbReference>
<evidence type="ECO:0000256" key="3">
    <source>
        <dbReference type="PIRSR" id="PIRSR602081-1"/>
    </source>
</evidence>
<organism evidence="6 7">
    <name type="scientific">Candidatus Phosphoribacter hodrii</name>
    <dbReference type="NCBI Taxonomy" id="2953743"/>
    <lineage>
        <taxon>Bacteria</taxon>
        <taxon>Bacillati</taxon>
        <taxon>Actinomycetota</taxon>
        <taxon>Actinomycetes</taxon>
        <taxon>Micrococcales</taxon>
        <taxon>Dermatophilaceae</taxon>
        <taxon>Candidatus Phosphoribacter</taxon>
    </lineage>
</organism>
<dbReference type="Pfam" id="PF03441">
    <property type="entry name" value="FAD_binding_7"/>
    <property type="match status" value="1"/>
</dbReference>
<dbReference type="PROSITE" id="PS51645">
    <property type="entry name" value="PHR_CRY_ALPHA_BETA"/>
    <property type="match status" value="1"/>
</dbReference>
<gene>
    <name evidence="6" type="ORF">IPF40_09210</name>
</gene>
<feature type="binding site" evidence="3">
    <location>
        <begin position="360"/>
        <end position="362"/>
    </location>
    <ligand>
        <name>FAD</name>
        <dbReference type="ChEBI" id="CHEBI:57692"/>
    </ligand>
</feature>
<feature type="binding site" evidence="3">
    <location>
        <position position="261"/>
    </location>
    <ligand>
        <name>FAD</name>
        <dbReference type="ChEBI" id="CHEBI:57692"/>
    </ligand>
</feature>
<evidence type="ECO:0000313" key="6">
    <source>
        <dbReference type="EMBL" id="MBK6301209.1"/>
    </source>
</evidence>
<evidence type="ECO:0000313" key="7">
    <source>
        <dbReference type="Proteomes" id="UP000718281"/>
    </source>
</evidence>
<dbReference type="InterPro" id="IPR005101">
    <property type="entry name" value="Cryptochr/Photolyase_FAD-bd"/>
</dbReference>
<feature type="domain" description="Photolyase/cryptochrome alpha/beta" evidence="5">
    <location>
        <begin position="2"/>
        <end position="129"/>
    </location>
</feature>